<evidence type="ECO:0000313" key="1">
    <source>
        <dbReference type="EMBL" id="CAG7650089.1"/>
    </source>
</evidence>
<proteinExistence type="predicted"/>
<gene>
    <name evidence="1" type="ORF">SBRY_50270</name>
</gene>
<sequence length="117" mass="12973">MRRGRARRGRARHHFSRDSVLRPPQNLFRLIQNLAGRAHRFTFAAAVMELLGPLGPLRRATVVPVAVVVPSASGFRPAFAPLKIPGNFRSFPVGIIIAATRYSHRADAGALPRRRMT</sequence>
<dbReference type="Proteomes" id="UP001153328">
    <property type="component" value="Unassembled WGS sequence"/>
</dbReference>
<dbReference type="EMBL" id="CAJVAX010000019">
    <property type="protein sequence ID" value="CAG7650089.1"/>
    <property type="molecule type" value="Genomic_DNA"/>
</dbReference>
<evidence type="ECO:0000313" key="2">
    <source>
        <dbReference type="Proteomes" id="UP001153328"/>
    </source>
</evidence>
<name>A0A9W4H4H1_9ACTN</name>
<organism evidence="1 2">
    <name type="scientific">Actinacidiphila bryophytorum</name>
    <dbReference type="NCBI Taxonomy" id="1436133"/>
    <lineage>
        <taxon>Bacteria</taxon>
        <taxon>Bacillati</taxon>
        <taxon>Actinomycetota</taxon>
        <taxon>Actinomycetes</taxon>
        <taxon>Kitasatosporales</taxon>
        <taxon>Streptomycetaceae</taxon>
        <taxon>Actinacidiphila</taxon>
    </lineage>
</organism>
<protein>
    <submittedName>
        <fullName evidence="1">Uncharacterized protein</fullName>
    </submittedName>
</protein>
<accession>A0A9W4H4H1</accession>
<comment type="caution">
    <text evidence="1">The sequence shown here is derived from an EMBL/GenBank/DDBJ whole genome shotgun (WGS) entry which is preliminary data.</text>
</comment>
<dbReference type="AlphaFoldDB" id="A0A9W4H4H1"/>
<reference evidence="1" key="1">
    <citation type="submission" date="2021-06" db="EMBL/GenBank/DDBJ databases">
        <authorList>
            <person name="Arsene-Ploetze F."/>
        </authorList>
    </citation>
    <scope>NUCLEOTIDE SEQUENCE</scope>
    <source>
        <strain evidence="1">SBRY1</strain>
    </source>
</reference>
<keyword evidence="2" id="KW-1185">Reference proteome</keyword>